<evidence type="ECO:0000256" key="1">
    <source>
        <dbReference type="SAM" id="Coils"/>
    </source>
</evidence>
<comment type="caution">
    <text evidence="2">The sequence shown here is derived from an EMBL/GenBank/DDBJ whole genome shotgun (WGS) entry which is preliminary data.</text>
</comment>
<gene>
    <name evidence="2" type="ORF">D9611_013461</name>
</gene>
<keyword evidence="1" id="KW-0175">Coiled coil</keyword>
<organism evidence="2 3">
    <name type="scientific">Ephemerocybe angulata</name>
    <dbReference type="NCBI Taxonomy" id="980116"/>
    <lineage>
        <taxon>Eukaryota</taxon>
        <taxon>Fungi</taxon>
        <taxon>Dikarya</taxon>
        <taxon>Basidiomycota</taxon>
        <taxon>Agaricomycotina</taxon>
        <taxon>Agaricomycetes</taxon>
        <taxon>Agaricomycetidae</taxon>
        <taxon>Agaricales</taxon>
        <taxon>Agaricineae</taxon>
        <taxon>Psathyrellaceae</taxon>
        <taxon>Ephemerocybe</taxon>
    </lineage>
</organism>
<dbReference type="AlphaFoldDB" id="A0A8H5F9T3"/>
<keyword evidence="3" id="KW-1185">Reference proteome</keyword>
<proteinExistence type="predicted"/>
<name>A0A8H5F9T3_9AGAR</name>
<dbReference type="EMBL" id="JAACJK010000124">
    <property type="protein sequence ID" value="KAF5328994.1"/>
    <property type="molecule type" value="Genomic_DNA"/>
</dbReference>
<evidence type="ECO:0000313" key="2">
    <source>
        <dbReference type="EMBL" id="KAF5328994.1"/>
    </source>
</evidence>
<sequence>MARDTPRSSVQYPGGVILAIASLRADYNIVNPLSIRMAIRENAIQSGTKYEPRREEADIQEAIDSLRLKGLIIMKGEALDGDVDDTLHFTERGVHVWGKLANIRPLELGIQCSLRARKVPAIRSSRQQEQLFRLHSDQLRRFSDLVQLEEFAKSDSDTVPDPLTDLQDMTALRSEIALLRSKSAGYMAVVASLNARVAELEAAIDWSNQEAERKEATRQFLSLAFR</sequence>
<dbReference type="Proteomes" id="UP000541558">
    <property type="component" value="Unassembled WGS sequence"/>
</dbReference>
<feature type="coiled-coil region" evidence="1">
    <location>
        <begin position="190"/>
        <end position="217"/>
    </location>
</feature>
<accession>A0A8H5F9T3</accession>
<evidence type="ECO:0000313" key="3">
    <source>
        <dbReference type="Proteomes" id="UP000541558"/>
    </source>
</evidence>
<reference evidence="2 3" key="1">
    <citation type="journal article" date="2020" name="ISME J.">
        <title>Uncovering the hidden diversity of litter-decomposition mechanisms in mushroom-forming fungi.</title>
        <authorList>
            <person name="Floudas D."/>
            <person name="Bentzer J."/>
            <person name="Ahren D."/>
            <person name="Johansson T."/>
            <person name="Persson P."/>
            <person name="Tunlid A."/>
        </authorList>
    </citation>
    <scope>NUCLEOTIDE SEQUENCE [LARGE SCALE GENOMIC DNA]</scope>
    <source>
        <strain evidence="2 3">CBS 175.51</strain>
    </source>
</reference>
<protein>
    <submittedName>
        <fullName evidence="2">Uncharacterized protein</fullName>
    </submittedName>
</protein>